<evidence type="ECO:0000313" key="1">
    <source>
        <dbReference type="EMBL" id="KAJ2896683.1"/>
    </source>
</evidence>
<gene>
    <name evidence="1" type="ORF">IWW38_001948</name>
</gene>
<protein>
    <submittedName>
        <fullName evidence="1">Uncharacterized protein</fullName>
    </submittedName>
</protein>
<dbReference type="EMBL" id="JANBVB010000176">
    <property type="protein sequence ID" value="KAJ2896683.1"/>
    <property type="molecule type" value="Genomic_DNA"/>
</dbReference>
<reference evidence="1" key="1">
    <citation type="submission" date="2022-07" db="EMBL/GenBank/DDBJ databases">
        <title>Phylogenomic reconstructions and comparative analyses of Kickxellomycotina fungi.</title>
        <authorList>
            <person name="Reynolds N.K."/>
            <person name="Stajich J.E."/>
            <person name="Barry K."/>
            <person name="Grigoriev I.V."/>
            <person name="Crous P."/>
            <person name="Smith M.E."/>
        </authorList>
    </citation>
    <scope>NUCLEOTIDE SEQUENCE</scope>
    <source>
        <strain evidence="1">CBS 190363</strain>
    </source>
</reference>
<organism evidence="1 2">
    <name type="scientific">Coemansia aciculifera</name>
    <dbReference type="NCBI Taxonomy" id="417176"/>
    <lineage>
        <taxon>Eukaryota</taxon>
        <taxon>Fungi</taxon>
        <taxon>Fungi incertae sedis</taxon>
        <taxon>Zoopagomycota</taxon>
        <taxon>Kickxellomycotina</taxon>
        <taxon>Kickxellomycetes</taxon>
        <taxon>Kickxellales</taxon>
        <taxon>Kickxellaceae</taxon>
        <taxon>Coemansia</taxon>
    </lineage>
</organism>
<feature type="non-terminal residue" evidence="1">
    <location>
        <position position="419"/>
    </location>
</feature>
<dbReference type="Proteomes" id="UP001139981">
    <property type="component" value="Unassembled WGS sequence"/>
</dbReference>
<name>A0ACC1M6L6_9FUNG</name>
<sequence>MSTSSDTYQKYYERDVSSIQSALDQYLEYKTEYHKLRTTLFDFPDEVEYDAMVPVGPLAFFPGTLIHTNEILVSLGDNWFVERSAKQAVAIAKRREEFVDDRIKESRREIAEFVKRKNLVPEIFADEKEQVEKAMFNEDGEEIVDIKEELSAEQVPAFHEQTRETSAISDDDLLALRAKEALEAKRARVIQSLSKPSPSPADTKDGKPLEAEEQRIVDLFSQFDSSDEGLGEEDSGNEQHGESDEESDAFSDEDRANAARDDDEDDYNDHVPPQRRHSRQHRGDSSDDDDTSGDIKLNVVERHLGPVVSSPPPRTDVGRKGILKNKRRIPGEAKSESTVKGLPKSVSFDLTAVTYTLPSQDLLDESNADEDISRVTNLISMIGVSSQDKGKAAAPPRIAVIDEMPATASSLNKVASTPP</sequence>
<evidence type="ECO:0000313" key="2">
    <source>
        <dbReference type="Proteomes" id="UP001139981"/>
    </source>
</evidence>
<accession>A0ACC1M6L6</accession>
<proteinExistence type="predicted"/>
<keyword evidence="2" id="KW-1185">Reference proteome</keyword>
<comment type="caution">
    <text evidence="1">The sequence shown here is derived from an EMBL/GenBank/DDBJ whole genome shotgun (WGS) entry which is preliminary data.</text>
</comment>